<protein>
    <submittedName>
        <fullName evidence="2">Uncharacterized protein</fullName>
    </submittedName>
</protein>
<dbReference type="SUPFAM" id="SSF46689">
    <property type="entry name" value="Homeodomain-like"/>
    <property type="match status" value="1"/>
</dbReference>
<dbReference type="InterPro" id="IPR036388">
    <property type="entry name" value="WH-like_DNA-bd_sf"/>
</dbReference>
<reference evidence="2" key="1">
    <citation type="submission" date="2023-11" db="EMBL/GenBank/DDBJ databases">
        <title>Genome assemblies of two species of porcelain crab, Petrolisthes cinctipes and Petrolisthes manimaculis (Anomura: Porcellanidae).</title>
        <authorList>
            <person name="Angst P."/>
        </authorList>
    </citation>
    <scope>NUCLEOTIDE SEQUENCE</scope>
    <source>
        <strain evidence="2">PB745_02</strain>
        <tissue evidence="2">Gill</tissue>
    </source>
</reference>
<name>A0AAE1PU18_9EUCA</name>
<sequence length="125" mass="14678">MDEHLAKSKSATTDRTRIMWLWLAGYTARDIAAETGTSLSTVYRWIRRWEKEGTLVTRFLHLRSCTDYDGVFANSFIRPPGRTTTSSTMWLPKWVLSKYYNDHLLSYVNYGVNRTLHVECTLHRK</sequence>
<dbReference type="Pfam" id="PF13384">
    <property type="entry name" value="HTH_23"/>
    <property type="match status" value="1"/>
</dbReference>
<evidence type="ECO:0000313" key="3">
    <source>
        <dbReference type="Proteomes" id="UP001292094"/>
    </source>
</evidence>
<dbReference type="EMBL" id="JAWZYT010001323">
    <property type="protein sequence ID" value="KAK4313379.1"/>
    <property type="molecule type" value="Genomic_DNA"/>
</dbReference>
<comment type="subcellular location">
    <subcellularLocation>
        <location evidence="1">Nucleus</location>
    </subcellularLocation>
</comment>
<dbReference type="AlphaFoldDB" id="A0AAE1PU18"/>
<proteinExistence type="predicted"/>
<organism evidence="2 3">
    <name type="scientific">Petrolisthes manimaculis</name>
    <dbReference type="NCBI Taxonomy" id="1843537"/>
    <lineage>
        <taxon>Eukaryota</taxon>
        <taxon>Metazoa</taxon>
        <taxon>Ecdysozoa</taxon>
        <taxon>Arthropoda</taxon>
        <taxon>Crustacea</taxon>
        <taxon>Multicrustacea</taxon>
        <taxon>Malacostraca</taxon>
        <taxon>Eumalacostraca</taxon>
        <taxon>Eucarida</taxon>
        <taxon>Decapoda</taxon>
        <taxon>Pleocyemata</taxon>
        <taxon>Anomura</taxon>
        <taxon>Galatheoidea</taxon>
        <taxon>Porcellanidae</taxon>
        <taxon>Petrolisthes</taxon>
    </lineage>
</organism>
<dbReference type="Gene3D" id="1.10.10.10">
    <property type="entry name" value="Winged helix-like DNA-binding domain superfamily/Winged helix DNA-binding domain"/>
    <property type="match status" value="1"/>
</dbReference>
<accession>A0AAE1PU18</accession>
<keyword evidence="3" id="KW-1185">Reference proteome</keyword>
<comment type="caution">
    <text evidence="2">The sequence shown here is derived from an EMBL/GenBank/DDBJ whole genome shotgun (WGS) entry which is preliminary data.</text>
</comment>
<evidence type="ECO:0000313" key="2">
    <source>
        <dbReference type="EMBL" id="KAK4313379.1"/>
    </source>
</evidence>
<gene>
    <name evidence="2" type="ORF">Pmani_015274</name>
</gene>
<dbReference type="GO" id="GO:0005634">
    <property type="term" value="C:nucleus"/>
    <property type="evidence" value="ECO:0007669"/>
    <property type="project" value="UniProtKB-SubCell"/>
</dbReference>
<dbReference type="InterPro" id="IPR009057">
    <property type="entry name" value="Homeodomain-like_sf"/>
</dbReference>
<dbReference type="Proteomes" id="UP001292094">
    <property type="component" value="Unassembled WGS sequence"/>
</dbReference>
<evidence type="ECO:0000256" key="1">
    <source>
        <dbReference type="ARBA" id="ARBA00004123"/>
    </source>
</evidence>